<dbReference type="EMBL" id="JAAFZH010000007">
    <property type="protein sequence ID" value="NDU96516.1"/>
    <property type="molecule type" value="Genomic_DNA"/>
</dbReference>
<sequence>MAMIRYALFLLLSLNALAQGPNILIVTAHPDDETMFPVTVFKITHELKGSADIALLTDASGGFNGMVASSYFGMNMLDSTVGRKHLPTIRKKEMKASGDILGIKNYFFFDQCDDFYNRDEKPYLQGKRWNISYIERRLDSILAAGQYDCIFCMVPHEGQHAHHKTASLSALRAVQRYKGTKKPIILGGQAQNKGYTFRFTALKGYPESRVSATSPVFEFDRSYTFGEDNKHSYMIVADWVKASHKTQSGDMNQAMHKGDLEVFWYFALNGDQRIGEVKQLFETLKKTGFPTK</sequence>
<dbReference type="InterPro" id="IPR024078">
    <property type="entry name" value="LmbE-like_dom_sf"/>
</dbReference>
<dbReference type="Pfam" id="PF02585">
    <property type="entry name" value="PIG-L"/>
    <property type="match status" value="1"/>
</dbReference>
<keyword evidence="3" id="KW-1185">Reference proteome</keyword>
<dbReference type="InterPro" id="IPR003737">
    <property type="entry name" value="GlcNAc_PI_deacetylase-related"/>
</dbReference>
<dbReference type="GO" id="GO:0016811">
    <property type="term" value="F:hydrolase activity, acting on carbon-nitrogen (but not peptide) bonds, in linear amides"/>
    <property type="evidence" value="ECO:0007669"/>
    <property type="project" value="TreeGrafter"/>
</dbReference>
<comment type="caution">
    <text evidence="2">The sequence shown here is derived from an EMBL/GenBank/DDBJ whole genome shotgun (WGS) entry which is preliminary data.</text>
</comment>
<organism evidence="2 3">
    <name type="scientific">Spirosoma terrae</name>
    <dbReference type="NCBI Taxonomy" id="1968276"/>
    <lineage>
        <taxon>Bacteria</taxon>
        <taxon>Pseudomonadati</taxon>
        <taxon>Bacteroidota</taxon>
        <taxon>Cytophagia</taxon>
        <taxon>Cytophagales</taxon>
        <taxon>Cytophagaceae</taxon>
        <taxon>Spirosoma</taxon>
    </lineage>
</organism>
<protein>
    <submittedName>
        <fullName evidence="2">PIG-L family deacetylase</fullName>
    </submittedName>
</protein>
<name>A0A6L9L7C7_9BACT</name>
<gene>
    <name evidence="2" type="ORF">GK108_16665</name>
</gene>
<evidence type="ECO:0000256" key="1">
    <source>
        <dbReference type="SAM" id="SignalP"/>
    </source>
</evidence>
<feature type="chain" id="PRO_5026752421" evidence="1">
    <location>
        <begin position="19"/>
        <end position="292"/>
    </location>
</feature>
<dbReference type="RefSeq" id="WP_163950814.1">
    <property type="nucleotide sequence ID" value="NZ_JAAFZH010000007.1"/>
</dbReference>
<accession>A0A6L9L7C7</accession>
<evidence type="ECO:0000313" key="2">
    <source>
        <dbReference type="EMBL" id="NDU96516.1"/>
    </source>
</evidence>
<dbReference type="SUPFAM" id="SSF102588">
    <property type="entry name" value="LmbE-like"/>
    <property type="match status" value="1"/>
</dbReference>
<keyword evidence="1" id="KW-0732">Signal</keyword>
<feature type="signal peptide" evidence="1">
    <location>
        <begin position="1"/>
        <end position="18"/>
    </location>
</feature>
<evidence type="ECO:0000313" key="3">
    <source>
        <dbReference type="Proteomes" id="UP000474175"/>
    </source>
</evidence>
<dbReference type="Gene3D" id="3.40.50.10320">
    <property type="entry name" value="LmbE-like"/>
    <property type="match status" value="1"/>
</dbReference>
<dbReference type="PANTHER" id="PTHR12993:SF11">
    <property type="entry name" value="N-ACETYLGLUCOSAMINYL-PHOSPHATIDYLINOSITOL DE-N-ACETYLASE"/>
    <property type="match status" value="1"/>
</dbReference>
<dbReference type="AlphaFoldDB" id="A0A6L9L7C7"/>
<dbReference type="Proteomes" id="UP000474175">
    <property type="component" value="Unassembled WGS sequence"/>
</dbReference>
<proteinExistence type="predicted"/>
<dbReference type="PANTHER" id="PTHR12993">
    <property type="entry name" value="N-ACETYLGLUCOSAMINYL-PHOSPHATIDYLINOSITOL DE-N-ACETYLASE-RELATED"/>
    <property type="match status" value="1"/>
</dbReference>
<reference evidence="2 3" key="1">
    <citation type="submission" date="2020-02" db="EMBL/GenBank/DDBJ databases">
        <title>Draft genome sequence of two Spirosoma agri KCTC 52727 and Spirosoma terrae KCTC 52035.</title>
        <authorList>
            <person name="Rojas J."/>
            <person name="Ambika Manirajan B."/>
            <person name="Suarez C."/>
            <person name="Ratering S."/>
            <person name="Schnell S."/>
        </authorList>
    </citation>
    <scope>NUCLEOTIDE SEQUENCE [LARGE SCALE GENOMIC DNA]</scope>
    <source>
        <strain evidence="2 3">KCTC 52035</strain>
    </source>
</reference>